<feature type="coiled-coil region" evidence="4">
    <location>
        <begin position="443"/>
        <end position="480"/>
    </location>
</feature>
<keyword evidence="5" id="KW-1133">Transmembrane helix</keyword>
<name>A0ABW9RHX3_9BACT</name>
<dbReference type="EMBL" id="SMLW01000267">
    <property type="protein sequence ID" value="MTI23662.1"/>
    <property type="molecule type" value="Genomic_DNA"/>
</dbReference>
<proteinExistence type="predicted"/>
<accession>A0ABW9RHX3</accession>
<evidence type="ECO:0000256" key="5">
    <source>
        <dbReference type="SAM" id="Phobius"/>
    </source>
</evidence>
<dbReference type="InterPro" id="IPR011990">
    <property type="entry name" value="TPR-like_helical_dom_sf"/>
</dbReference>
<protein>
    <submittedName>
        <fullName evidence="6">Tetratricopeptide repeat protein</fullName>
    </submittedName>
</protein>
<dbReference type="Gene3D" id="1.25.40.10">
    <property type="entry name" value="Tetratricopeptide repeat domain"/>
    <property type="match status" value="3"/>
</dbReference>
<evidence type="ECO:0000313" key="6">
    <source>
        <dbReference type="EMBL" id="MTI23662.1"/>
    </source>
</evidence>
<keyword evidence="2 3" id="KW-0802">TPR repeat</keyword>
<dbReference type="Pfam" id="PF13181">
    <property type="entry name" value="TPR_8"/>
    <property type="match status" value="2"/>
</dbReference>
<dbReference type="PANTHER" id="PTHR45641">
    <property type="entry name" value="TETRATRICOPEPTIDE REPEAT PROTEIN (AFU_ORTHOLOGUE AFUA_6G03870)"/>
    <property type="match status" value="1"/>
</dbReference>
<reference evidence="6 7" key="1">
    <citation type="submission" date="2019-02" db="EMBL/GenBank/DDBJ databases">
        <authorList>
            <person name="Goldberg S.R."/>
            <person name="Haltli B.A."/>
            <person name="Correa H."/>
            <person name="Russell K.G."/>
        </authorList>
    </citation>
    <scope>NUCLEOTIDE SEQUENCE [LARGE SCALE GENOMIC DNA]</scope>
    <source>
        <strain evidence="6 7">JCM 16186</strain>
    </source>
</reference>
<gene>
    <name evidence="6" type="ORF">E1163_01720</name>
</gene>
<dbReference type="PROSITE" id="PS50005">
    <property type="entry name" value="TPR"/>
    <property type="match status" value="3"/>
</dbReference>
<evidence type="ECO:0000313" key="7">
    <source>
        <dbReference type="Proteomes" id="UP000798808"/>
    </source>
</evidence>
<keyword evidence="5" id="KW-0472">Membrane</keyword>
<evidence type="ECO:0000256" key="4">
    <source>
        <dbReference type="SAM" id="Coils"/>
    </source>
</evidence>
<dbReference type="PROSITE" id="PS51257">
    <property type="entry name" value="PROKAR_LIPOPROTEIN"/>
    <property type="match status" value="1"/>
</dbReference>
<feature type="transmembrane region" description="Helical" evidence="5">
    <location>
        <begin position="405"/>
        <end position="427"/>
    </location>
</feature>
<feature type="repeat" description="TPR" evidence="3">
    <location>
        <begin position="214"/>
        <end position="247"/>
    </location>
</feature>
<feature type="repeat" description="TPR" evidence="3">
    <location>
        <begin position="132"/>
        <end position="165"/>
    </location>
</feature>
<dbReference type="InterPro" id="IPR019734">
    <property type="entry name" value="TPR_rpt"/>
</dbReference>
<keyword evidence="4" id="KW-0175">Coiled coil</keyword>
<dbReference type="PROSITE" id="PS50293">
    <property type="entry name" value="TPR_REGION"/>
    <property type="match status" value="1"/>
</dbReference>
<organism evidence="6 7">
    <name type="scientific">Fulvivirga kasyanovii</name>
    <dbReference type="NCBI Taxonomy" id="396812"/>
    <lineage>
        <taxon>Bacteria</taxon>
        <taxon>Pseudomonadati</taxon>
        <taxon>Bacteroidota</taxon>
        <taxon>Cytophagia</taxon>
        <taxon>Cytophagales</taxon>
        <taxon>Fulvivirgaceae</taxon>
        <taxon>Fulvivirga</taxon>
    </lineage>
</organism>
<dbReference type="Pfam" id="PF13424">
    <property type="entry name" value="TPR_12"/>
    <property type="match status" value="2"/>
</dbReference>
<feature type="repeat" description="TPR" evidence="3">
    <location>
        <begin position="289"/>
        <end position="322"/>
    </location>
</feature>
<evidence type="ECO:0000256" key="2">
    <source>
        <dbReference type="ARBA" id="ARBA00022803"/>
    </source>
</evidence>
<dbReference type="SMART" id="SM00028">
    <property type="entry name" value="TPR"/>
    <property type="match status" value="6"/>
</dbReference>
<dbReference type="SUPFAM" id="SSF48452">
    <property type="entry name" value="TPR-like"/>
    <property type="match status" value="1"/>
</dbReference>
<dbReference type="Proteomes" id="UP000798808">
    <property type="component" value="Unassembled WGS sequence"/>
</dbReference>
<keyword evidence="7" id="KW-1185">Reference proteome</keyword>
<keyword evidence="1" id="KW-0677">Repeat</keyword>
<evidence type="ECO:0000256" key="1">
    <source>
        <dbReference type="ARBA" id="ARBA00022737"/>
    </source>
</evidence>
<sequence length="484" mass="54904">MISNLTKPFLYLLFMCFFLSCSNEPEITPEKLPTDTNSLKSLLDKDINPETRLEVYYRLYKAFRDSDLAQAAYYVNQQQDLAKEVVNKMYLGRAYHAQGMLQRRSGEYIEATNSYLQAIDIFEEVGYNSGVAADINNVGKLYQTIEGYKDAIPYFEKAAQIYEESGDFKNQSIAYTNLAICNSKTGRYAEAKENIKLAIAQQLQFDSNDANRLAHVYNEAGNIYYHANQYDQAIEYYNEALAFNPSHEQMLVILYDNLANTYLTKGNYDKATKFLLKGTGITIDTKTAVERYNIEGTLYQLQGNHQKAVEVFNEAIALANKDIINEPLNNTLDLLSQSYRALTDNGAKVAYDDIYRIADLKKQQQELKDSFYDGMNAKALQAALNQEVEAHNNRKLQASMVDRQWLIAQGAGAIVAGLLIVIMVVTINTKATKKKAYDARKLCAVLQEEKDALAKENKDHKELLAEIHRMASELDTYNNKNKDA</sequence>
<comment type="caution">
    <text evidence="6">The sequence shown here is derived from an EMBL/GenBank/DDBJ whole genome shotgun (WGS) entry which is preliminary data.</text>
</comment>
<evidence type="ECO:0000256" key="3">
    <source>
        <dbReference type="PROSITE-ProRule" id="PRU00339"/>
    </source>
</evidence>
<keyword evidence="5" id="KW-0812">Transmembrane</keyword>